<comment type="subcellular location">
    <subcellularLocation>
        <location evidence="1">Membrane</location>
    </subcellularLocation>
</comment>
<dbReference type="CDD" id="cd11386">
    <property type="entry name" value="MCP_signal"/>
    <property type="match status" value="1"/>
</dbReference>
<dbReference type="SMART" id="SM00283">
    <property type="entry name" value="MA"/>
    <property type="match status" value="1"/>
</dbReference>
<feature type="domain" description="Methyl-accepting transducer" evidence="8">
    <location>
        <begin position="426"/>
        <end position="655"/>
    </location>
</feature>
<dbReference type="Proteomes" id="UP000322553">
    <property type="component" value="Chromosome"/>
</dbReference>
<dbReference type="PROSITE" id="PS50885">
    <property type="entry name" value="HAMP"/>
    <property type="match status" value="1"/>
</dbReference>
<dbReference type="InterPro" id="IPR051310">
    <property type="entry name" value="MCP_chemotaxis"/>
</dbReference>
<reference evidence="11 12" key="1">
    <citation type="submission" date="2019-08" db="EMBL/GenBank/DDBJ databases">
        <title>Complete genome sequence of Kushneria sp. YCWA18, a halophilic phosphate-solubilizing bacterium isolated from Daqiao saltern in China.</title>
        <authorList>
            <person name="Du G.-X."/>
            <person name="Qu L.-Y."/>
        </authorList>
    </citation>
    <scope>NUCLEOTIDE SEQUENCE [LARGE SCALE GENOMIC DNA]</scope>
    <source>
        <strain evidence="11 12">YCWA18</strain>
    </source>
</reference>
<evidence type="ECO:0000256" key="3">
    <source>
        <dbReference type="ARBA" id="ARBA00023224"/>
    </source>
</evidence>
<feature type="region of interest" description="Disordered" evidence="6">
    <location>
        <begin position="676"/>
        <end position="760"/>
    </location>
</feature>
<keyword evidence="12" id="KW-1185">Reference proteome</keyword>
<dbReference type="InterPro" id="IPR035965">
    <property type="entry name" value="PAS-like_dom_sf"/>
</dbReference>
<dbReference type="SMART" id="SM00304">
    <property type="entry name" value="HAMP"/>
    <property type="match status" value="1"/>
</dbReference>
<feature type="domain" description="HAMP" evidence="10">
    <location>
        <begin position="369"/>
        <end position="421"/>
    </location>
</feature>
<protein>
    <submittedName>
        <fullName evidence="11">PAS domain-containing protein</fullName>
    </submittedName>
</protein>
<dbReference type="InterPro" id="IPR000014">
    <property type="entry name" value="PAS"/>
</dbReference>
<dbReference type="Gene3D" id="3.30.450.20">
    <property type="entry name" value="PAS domain"/>
    <property type="match status" value="1"/>
</dbReference>
<dbReference type="GO" id="GO:0006935">
    <property type="term" value="P:chemotaxis"/>
    <property type="evidence" value="ECO:0007669"/>
    <property type="project" value="InterPro"/>
</dbReference>
<feature type="transmembrane region" description="Helical" evidence="7">
    <location>
        <begin position="344"/>
        <end position="367"/>
    </location>
</feature>
<dbReference type="InterPro" id="IPR013655">
    <property type="entry name" value="PAS_fold_3"/>
</dbReference>
<dbReference type="CDD" id="cd00130">
    <property type="entry name" value="PAS"/>
    <property type="match status" value="1"/>
</dbReference>
<dbReference type="Pfam" id="PF00672">
    <property type="entry name" value="HAMP"/>
    <property type="match status" value="1"/>
</dbReference>
<dbReference type="GO" id="GO:0007165">
    <property type="term" value="P:signal transduction"/>
    <property type="evidence" value="ECO:0007669"/>
    <property type="project" value="UniProtKB-KW"/>
</dbReference>
<dbReference type="AlphaFoldDB" id="A0A5C1A299"/>
<keyword evidence="7" id="KW-1133">Transmembrane helix</keyword>
<evidence type="ECO:0000313" key="12">
    <source>
        <dbReference type="Proteomes" id="UP000322553"/>
    </source>
</evidence>
<dbReference type="InterPro" id="IPR024478">
    <property type="entry name" value="HlyB_4HB_MCP"/>
</dbReference>
<dbReference type="PRINTS" id="PR00260">
    <property type="entry name" value="CHEMTRNSDUCR"/>
</dbReference>
<organism evidence="11 12">
    <name type="scientific">Kushneria phosphatilytica</name>
    <dbReference type="NCBI Taxonomy" id="657387"/>
    <lineage>
        <taxon>Bacteria</taxon>
        <taxon>Pseudomonadati</taxon>
        <taxon>Pseudomonadota</taxon>
        <taxon>Gammaproteobacteria</taxon>
        <taxon>Oceanospirillales</taxon>
        <taxon>Halomonadaceae</taxon>
        <taxon>Kushneria</taxon>
    </lineage>
</organism>
<comment type="similarity">
    <text evidence="4">Belongs to the methyl-accepting chemotaxis (MCP) protein family.</text>
</comment>
<dbReference type="PANTHER" id="PTHR43531">
    <property type="entry name" value="PROTEIN ICFG"/>
    <property type="match status" value="1"/>
</dbReference>
<feature type="transmembrane region" description="Helical" evidence="7">
    <location>
        <begin position="169"/>
        <end position="191"/>
    </location>
</feature>
<evidence type="ECO:0000256" key="1">
    <source>
        <dbReference type="ARBA" id="ARBA00004370"/>
    </source>
</evidence>
<dbReference type="Pfam" id="PF08447">
    <property type="entry name" value="PAS_3"/>
    <property type="match status" value="1"/>
</dbReference>
<feature type="compositionally biased region" description="Basic and acidic residues" evidence="6">
    <location>
        <begin position="744"/>
        <end position="754"/>
    </location>
</feature>
<dbReference type="GO" id="GO:0005886">
    <property type="term" value="C:plasma membrane"/>
    <property type="evidence" value="ECO:0007669"/>
    <property type="project" value="TreeGrafter"/>
</dbReference>
<evidence type="ECO:0000259" key="8">
    <source>
        <dbReference type="PROSITE" id="PS50111"/>
    </source>
</evidence>
<evidence type="ECO:0000256" key="4">
    <source>
        <dbReference type="ARBA" id="ARBA00029447"/>
    </source>
</evidence>
<keyword evidence="7" id="KW-0812">Transmembrane</keyword>
<dbReference type="InterPro" id="IPR004089">
    <property type="entry name" value="MCPsignal_dom"/>
</dbReference>
<evidence type="ECO:0000313" key="11">
    <source>
        <dbReference type="EMBL" id="QEL11229.1"/>
    </source>
</evidence>
<dbReference type="PROSITE" id="PS50112">
    <property type="entry name" value="PAS"/>
    <property type="match status" value="1"/>
</dbReference>
<dbReference type="NCBIfam" id="TIGR00229">
    <property type="entry name" value="sensory_box"/>
    <property type="match status" value="1"/>
</dbReference>
<feature type="compositionally biased region" description="Polar residues" evidence="6">
    <location>
        <begin position="676"/>
        <end position="685"/>
    </location>
</feature>
<dbReference type="PANTHER" id="PTHR43531:SF14">
    <property type="entry name" value="METHYL-ACCEPTING CHEMOTAXIS PROTEIN I-RELATED"/>
    <property type="match status" value="1"/>
</dbReference>
<dbReference type="Pfam" id="PF00015">
    <property type="entry name" value="MCPsignal"/>
    <property type="match status" value="1"/>
</dbReference>
<accession>A0A5C1A299</accession>
<evidence type="ECO:0000256" key="7">
    <source>
        <dbReference type="SAM" id="Phobius"/>
    </source>
</evidence>
<evidence type="ECO:0000256" key="5">
    <source>
        <dbReference type="PROSITE-ProRule" id="PRU00284"/>
    </source>
</evidence>
<keyword evidence="2" id="KW-0488">Methylation</keyword>
<dbReference type="EMBL" id="CP043420">
    <property type="protein sequence ID" value="QEL11229.1"/>
    <property type="molecule type" value="Genomic_DNA"/>
</dbReference>
<dbReference type="InterPro" id="IPR004090">
    <property type="entry name" value="Chemotax_Me-accpt_rcpt"/>
</dbReference>
<name>A0A5C1A299_9GAMM</name>
<feature type="region of interest" description="Disordered" evidence="6">
    <location>
        <begin position="468"/>
        <end position="490"/>
    </location>
</feature>
<dbReference type="SUPFAM" id="SSF55785">
    <property type="entry name" value="PYP-like sensor domain (PAS domain)"/>
    <property type="match status" value="1"/>
</dbReference>
<evidence type="ECO:0000259" key="9">
    <source>
        <dbReference type="PROSITE" id="PS50112"/>
    </source>
</evidence>
<dbReference type="FunFam" id="1.10.287.950:FF:000001">
    <property type="entry name" value="Methyl-accepting chemotaxis sensory transducer"/>
    <property type="match status" value="1"/>
</dbReference>
<evidence type="ECO:0000256" key="2">
    <source>
        <dbReference type="ARBA" id="ARBA00022481"/>
    </source>
</evidence>
<evidence type="ECO:0000259" key="10">
    <source>
        <dbReference type="PROSITE" id="PS50885"/>
    </source>
</evidence>
<dbReference type="GO" id="GO:0004888">
    <property type="term" value="F:transmembrane signaling receptor activity"/>
    <property type="evidence" value="ECO:0007669"/>
    <property type="project" value="InterPro"/>
</dbReference>
<evidence type="ECO:0000256" key="6">
    <source>
        <dbReference type="SAM" id="MobiDB-lite"/>
    </source>
</evidence>
<feature type="compositionally biased region" description="Polar residues" evidence="6">
    <location>
        <begin position="693"/>
        <end position="704"/>
    </location>
</feature>
<dbReference type="CDD" id="cd06225">
    <property type="entry name" value="HAMP"/>
    <property type="match status" value="1"/>
</dbReference>
<dbReference type="InterPro" id="IPR003660">
    <property type="entry name" value="HAMP_dom"/>
</dbReference>
<feature type="compositionally biased region" description="Polar residues" evidence="6">
    <location>
        <begin position="731"/>
        <end position="743"/>
    </location>
</feature>
<sequence>MRQNLPVTQREYELDEHQYLISQTDLKGNIVFANPDFVAVSGFDWEELMGSPHNMVRHPDMPPEAFADFWKTIRSGRAWTGLVKNRRKNGDHYWVHATVTPITESGNVVGYASVRMRPNKKDKRLAEVVYARLRDGQKPRAHLVRGEIHAHSLKARLERMTRLTVGRRLAIMIAIAALGLAGLALAGGYGLHSMYLSGQQIAERGLAQTGRLQAIDQRLGKYGNLINTAVGKANRADLDNLKNSLEGAGANVSSLWQAYLEHASQQGAESRQQMDQLLTRFLNNDIPSILEDMQSGSYFAAISQWRTQTQPRIEQLHELVNDLVGETRQTAMAIQQQADERYRLALWGMLGLAAGVFLLLLVGGVLVTRSIVQPLQATLDLSRQIAAGNLSAELDTKRRDEFGRMMNSLNAMRRGLISIVEDVKQGVDVVTPATADIASGNANLSRRTEEQAAALEQTASSMEELNSTVAQGAESAGNASRLAEEASGIAERGGQEVGKVVSTMEEISEASTRITDIVGMIDDIAFQTNILALNASVEAARAGEQGRGFAVVAGEVRALAGRSAEAAQEIKSLITTSTERVEAGSTLVEQTRRTMDEIVTSIHRVSTLMGEVSHAAVEQRSGIEQVTEAVNRMDQMTQQNAALVEQSAASANALSQQAEGLRGAISIFRIKKVTSAPITGSSSECHSARPSESAITRSVHSSTESSERTKGQSGARSGMYTAKRDDAGRQGTPNRSKGMTSRNVSHEAADKVADDEWETF</sequence>
<keyword evidence="3 5" id="KW-0807">Transducer</keyword>
<dbReference type="Gene3D" id="1.10.287.950">
    <property type="entry name" value="Methyl-accepting chemotaxis protein"/>
    <property type="match status" value="1"/>
</dbReference>
<dbReference type="KEGG" id="kuy:FY550_08815"/>
<gene>
    <name evidence="11" type="ORF">FY550_08815</name>
</gene>
<dbReference type="PROSITE" id="PS50111">
    <property type="entry name" value="CHEMOTAXIS_TRANSDUC_2"/>
    <property type="match status" value="1"/>
</dbReference>
<dbReference type="Pfam" id="PF12729">
    <property type="entry name" value="4HB_MCP_1"/>
    <property type="match status" value="1"/>
</dbReference>
<proteinExistence type="inferred from homology"/>
<keyword evidence="7" id="KW-0472">Membrane</keyword>
<dbReference type="SUPFAM" id="SSF58104">
    <property type="entry name" value="Methyl-accepting chemotaxis protein (MCP) signaling domain"/>
    <property type="match status" value="1"/>
</dbReference>
<feature type="domain" description="PAS" evidence="9">
    <location>
        <begin position="25"/>
        <end position="60"/>
    </location>
</feature>